<dbReference type="OrthoDB" id="263257at2759"/>
<comment type="caution">
    <text evidence="2">The sequence shown here is derived from an EMBL/GenBank/DDBJ whole genome shotgun (WGS) entry which is preliminary data.</text>
</comment>
<reference evidence="2 3" key="1">
    <citation type="submission" date="2015-07" db="EMBL/GenBank/DDBJ databases">
        <title>High-quality genome of monoxenous trypanosomatid Leptomonas pyrrhocoris.</title>
        <authorList>
            <person name="Flegontov P."/>
            <person name="Butenko A."/>
            <person name="Firsov S."/>
            <person name="Vlcek C."/>
            <person name="Logacheva M.D."/>
            <person name="Field M."/>
            <person name="Filatov D."/>
            <person name="Flegontova O."/>
            <person name="Gerasimov E."/>
            <person name="Jackson A.P."/>
            <person name="Kelly S."/>
            <person name="Opperdoes F."/>
            <person name="O'Reilly A."/>
            <person name="Votypka J."/>
            <person name="Yurchenko V."/>
            <person name="Lukes J."/>
        </authorList>
    </citation>
    <scope>NUCLEOTIDE SEQUENCE [LARGE SCALE GENOMIC DNA]</scope>
    <source>
        <strain evidence="2">H10</strain>
    </source>
</reference>
<sequence length="347" mass="36813">MSLPSPSPDPASSGQLPTQQTLADRIRQNQEEQRRCVGARRHVGLTVPTEAEVAAILSARTTAATRDHQDELEDDVERTGVTALRCYDVSLDEAADDVFQAPPHLSDVQVRQDLARPLNKLMAIFALRLRLASVLETVMSARDGKQARLGNTKSDELREGEGSHFPLPSASALPQLSTLLRELPLPDIVSHTLCSYDAGEHASAQLFDVPRSRPLHEPFVFRLRHFTTVGMPSFALDIAAQADKETKGGTVDSLSLGAAQVPAMDVPQPSSSPSAAALLGSGVDAVKSAGGLTSSLTRVASEARSARHPRETPADNTGGADAETFPAVLPSNARAGCATGLMHPQGM</sequence>
<gene>
    <name evidence="2" type="ORF">ABB37_00794</name>
</gene>
<evidence type="ECO:0000256" key="1">
    <source>
        <dbReference type="SAM" id="MobiDB-lite"/>
    </source>
</evidence>
<name>A0A0M9GB33_LEPPY</name>
<evidence type="ECO:0000313" key="3">
    <source>
        <dbReference type="Proteomes" id="UP000037923"/>
    </source>
</evidence>
<keyword evidence="3" id="KW-1185">Reference proteome</keyword>
<dbReference type="GeneID" id="26901091"/>
<dbReference type="EMBL" id="LGTL01000001">
    <property type="protein sequence ID" value="KPA86700.1"/>
    <property type="molecule type" value="Genomic_DNA"/>
</dbReference>
<feature type="compositionally biased region" description="Basic and acidic residues" evidence="1">
    <location>
        <begin position="153"/>
        <end position="162"/>
    </location>
</feature>
<feature type="region of interest" description="Disordered" evidence="1">
    <location>
        <begin position="1"/>
        <end position="32"/>
    </location>
</feature>
<protein>
    <submittedName>
        <fullName evidence="2">Uncharacterized protein</fullName>
    </submittedName>
</protein>
<evidence type="ECO:0000313" key="2">
    <source>
        <dbReference type="EMBL" id="KPA86700.1"/>
    </source>
</evidence>
<dbReference type="Proteomes" id="UP000037923">
    <property type="component" value="Unassembled WGS sequence"/>
</dbReference>
<feature type="region of interest" description="Disordered" evidence="1">
    <location>
        <begin position="149"/>
        <end position="168"/>
    </location>
</feature>
<proteinExistence type="predicted"/>
<organism evidence="2 3">
    <name type="scientific">Leptomonas pyrrhocoris</name>
    <name type="common">Firebug parasite</name>
    <dbReference type="NCBI Taxonomy" id="157538"/>
    <lineage>
        <taxon>Eukaryota</taxon>
        <taxon>Discoba</taxon>
        <taxon>Euglenozoa</taxon>
        <taxon>Kinetoplastea</taxon>
        <taxon>Metakinetoplastina</taxon>
        <taxon>Trypanosomatida</taxon>
        <taxon>Trypanosomatidae</taxon>
        <taxon>Leishmaniinae</taxon>
        <taxon>Leptomonas</taxon>
    </lineage>
</organism>
<dbReference type="OMA" id="WHEPFAF"/>
<dbReference type="AlphaFoldDB" id="A0A0M9GB33"/>
<feature type="region of interest" description="Disordered" evidence="1">
    <location>
        <begin position="297"/>
        <end position="324"/>
    </location>
</feature>
<accession>A0A0M9GB33</accession>
<feature type="compositionally biased region" description="Basic and acidic residues" evidence="1">
    <location>
        <begin position="304"/>
        <end position="313"/>
    </location>
</feature>
<dbReference type="RefSeq" id="XP_015665139.1">
    <property type="nucleotide sequence ID" value="XM_015797131.1"/>
</dbReference>
<dbReference type="VEuPathDB" id="TriTrypDB:LpyrH10_01_7940"/>